<dbReference type="RefSeq" id="WP_144997308.1">
    <property type="nucleotide sequence ID" value="NZ_CP036281.1"/>
</dbReference>
<proteinExistence type="predicted"/>
<reference evidence="1 2" key="1">
    <citation type="submission" date="2019-02" db="EMBL/GenBank/DDBJ databases">
        <title>Deep-cultivation of Planctomycetes and their phenomic and genomic characterization uncovers novel biology.</title>
        <authorList>
            <person name="Wiegand S."/>
            <person name="Jogler M."/>
            <person name="Boedeker C."/>
            <person name="Pinto D."/>
            <person name="Vollmers J."/>
            <person name="Rivas-Marin E."/>
            <person name="Kohn T."/>
            <person name="Peeters S.H."/>
            <person name="Heuer A."/>
            <person name="Rast P."/>
            <person name="Oberbeckmann S."/>
            <person name="Bunk B."/>
            <person name="Jeske O."/>
            <person name="Meyerdierks A."/>
            <person name="Storesund J.E."/>
            <person name="Kallscheuer N."/>
            <person name="Luecker S."/>
            <person name="Lage O.M."/>
            <person name="Pohl T."/>
            <person name="Merkel B.J."/>
            <person name="Hornburger P."/>
            <person name="Mueller R.-W."/>
            <person name="Bruemmer F."/>
            <person name="Labrenz M."/>
            <person name="Spormann A.M."/>
            <person name="Op den Camp H."/>
            <person name="Overmann J."/>
            <person name="Amann R."/>
            <person name="Jetten M.S.M."/>
            <person name="Mascher T."/>
            <person name="Medema M.H."/>
            <person name="Devos D.P."/>
            <person name="Kaster A.-K."/>
            <person name="Ovreas L."/>
            <person name="Rohde M."/>
            <person name="Galperin M.Y."/>
            <person name="Jogler C."/>
        </authorList>
    </citation>
    <scope>NUCLEOTIDE SEQUENCE [LARGE SCALE GENOMIC DNA]</scope>
    <source>
        <strain evidence="1 2">Pla110</strain>
    </source>
</reference>
<evidence type="ECO:0000313" key="1">
    <source>
        <dbReference type="EMBL" id="QDU81725.1"/>
    </source>
</evidence>
<organism evidence="1 2">
    <name type="scientific">Polystyrenella longa</name>
    <dbReference type="NCBI Taxonomy" id="2528007"/>
    <lineage>
        <taxon>Bacteria</taxon>
        <taxon>Pseudomonadati</taxon>
        <taxon>Planctomycetota</taxon>
        <taxon>Planctomycetia</taxon>
        <taxon>Planctomycetales</taxon>
        <taxon>Planctomycetaceae</taxon>
        <taxon>Polystyrenella</taxon>
    </lineage>
</organism>
<dbReference type="Proteomes" id="UP000317178">
    <property type="component" value="Chromosome"/>
</dbReference>
<keyword evidence="2" id="KW-1185">Reference proteome</keyword>
<dbReference type="KEGG" id="plon:Pla110_34700"/>
<name>A0A518CR83_9PLAN</name>
<dbReference type="OrthoDB" id="5395677at2"/>
<evidence type="ECO:0000313" key="2">
    <source>
        <dbReference type="Proteomes" id="UP000317178"/>
    </source>
</evidence>
<gene>
    <name evidence="1" type="ORF">Pla110_34700</name>
</gene>
<accession>A0A518CR83</accession>
<protein>
    <submittedName>
        <fullName evidence="1">Uncharacterized protein</fullName>
    </submittedName>
</protein>
<sequence length="198" mass="23613">MQYHEHGFDFTGAMRRLCEDVCERLDVFQHINMDEIVVTYAQARRKVSWGLQAKLTPLRFEGGTLETNREGQRWKAQRLFQGRREMLYMLTFYLPRFQEQTFSEKMVTVLHELYHISPEFNGDIRRLPGRCYVHSMSEKEYDLLMAKYVRAYLAMKPPRELFDFLRFKFSTLERKFGQVVGLQVPIPKMLPIDEARSA</sequence>
<dbReference type="AlphaFoldDB" id="A0A518CR83"/>
<dbReference type="EMBL" id="CP036281">
    <property type="protein sequence ID" value="QDU81725.1"/>
    <property type="molecule type" value="Genomic_DNA"/>
</dbReference>